<dbReference type="InterPro" id="IPR011992">
    <property type="entry name" value="EF-hand-dom_pair"/>
</dbReference>
<evidence type="ECO:0000313" key="6">
    <source>
        <dbReference type="Proteomes" id="UP000286681"/>
    </source>
</evidence>
<dbReference type="InterPro" id="IPR018247">
    <property type="entry name" value="EF_Hand_1_Ca_BS"/>
</dbReference>
<reference evidence="5" key="2">
    <citation type="submission" date="2016-12" db="EMBL/GenBank/DDBJ databases">
        <title>Whole genome sequencing of Sphingomonas sp. ABOJV.</title>
        <authorList>
            <person name="Conlan S."/>
            <person name="Thomas P.J."/>
            <person name="Mullikin J."/>
            <person name="Palmore T.N."/>
            <person name="Frank K.M."/>
            <person name="Segre J.A."/>
        </authorList>
    </citation>
    <scope>NUCLEOTIDE SEQUENCE [LARGE SCALE GENOMIC DNA]</scope>
    <source>
        <strain evidence="5">ABOJV</strain>
    </source>
</reference>
<dbReference type="AlphaFoldDB" id="A0A1L6J996"/>
<organism evidence="3 5">
    <name type="scientific">Sphingomonas koreensis</name>
    <dbReference type="NCBI Taxonomy" id="93064"/>
    <lineage>
        <taxon>Bacteria</taxon>
        <taxon>Pseudomonadati</taxon>
        <taxon>Pseudomonadota</taxon>
        <taxon>Alphaproteobacteria</taxon>
        <taxon>Sphingomonadales</taxon>
        <taxon>Sphingomonadaceae</taxon>
        <taxon>Sphingomonas</taxon>
    </lineage>
</organism>
<keyword evidence="5" id="KW-1185">Reference proteome</keyword>
<dbReference type="InterPro" id="IPR002048">
    <property type="entry name" value="EF_hand_dom"/>
</dbReference>
<dbReference type="SUPFAM" id="SSF47473">
    <property type="entry name" value="EF-hand"/>
    <property type="match status" value="1"/>
</dbReference>
<feature type="domain" description="EF-hand" evidence="2">
    <location>
        <begin position="30"/>
        <end position="65"/>
    </location>
</feature>
<dbReference type="OrthoDB" id="7584539at2"/>
<accession>A0A1L6J996</accession>
<dbReference type="Proteomes" id="UP000286681">
    <property type="component" value="Unassembled WGS sequence"/>
</dbReference>
<dbReference type="EMBL" id="QQWO01000012">
    <property type="protein sequence ID" value="RSV01443.1"/>
    <property type="molecule type" value="Genomic_DNA"/>
</dbReference>
<dbReference type="PROSITE" id="PS50222">
    <property type="entry name" value="EF_HAND_2"/>
    <property type="match status" value="2"/>
</dbReference>
<feature type="chain" id="PRO_5041797855" description="EF-hand domain-containing protein" evidence="1">
    <location>
        <begin position="22"/>
        <end position="129"/>
    </location>
</feature>
<dbReference type="GO" id="GO:0005509">
    <property type="term" value="F:calcium ion binding"/>
    <property type="evidence" value="ECO:0007669"/>
    <property type="project" value="InterPro"/>
</dbReference>
<dbReference type="Gene3D" id="1.10.238.10">
    <property type="entry name" value="EF-hand"/>
    <property type="match status" value="1"/>
</dbReference>
<protein>
    <recommendedName>
        <fullName evidence="2">EF-hand domain-containing protein</fullName>
    </recommendedName>
</protein>
<dbReference type="Proteomes" id="UP000185161">
    <property type="component" value="Chromosome"/>
</dbReference>
<evidence type="ECO:0000313" key="5">
    <source>
        <dbReference type="Proteomes" id="UP000185161"/>
    </source>
</evidence>
<dbReference type="EMBL" id="CP018820">
    <property type="protein sequence ID" value="APR52406.1"/>
    <property type="molecule type" value="Genomic_DNA"/>
</dbReference>
<feature type="domain" description="EF-hand" evidence="2">
    <location>
        <begin position="90"/>
        <end position="125"/>
    </location>
</feature>
<dbReference type="PROSITE" id="PS00018">
    <property type="entry name" value="EF_HAND_1"/>
    <property type="match status" value="1"/>
</dbReference>
<proteinExistence type="predicted"/>
<dbReference type="Pfam" id="PF13499">
    <property type="entry name" value="EF-hand_7"/>
    <property type="match status" value="1"/>
</dbReference>
<sequence>MANLMLILFALAAAQSPPLSVAPGPLPKAEAERRVAERFADLDLNEDGGVERDEVRARFDFETTANATYAAAQKAKKAGDPRPAIDARQRPFAKADAWFAAVDTDKDGKITREELARYAGADIEQLGIK</sequence>
<gene>
    <name evidence="3" type="ORF">BRX40_08145</name>
    <name evidence="4" type="ORF">CA257_14725</name>
</gene>
<reference evidence="4 6" key="3">
    <citation type="submission" date="2018-07" db="EMBL/GenBank/DDBJ databases">
        <title>Genomic and Epidemiologic Investigation of an Indolent Hospital Outbreak.</title>
        <authorList>
            <person name="Johnson R.C."/>
            <person name="Deming C."/>
            <person name="Conlan S."/>
            <person name="Zellmer C.J."/>
            <person name="Michelin A.V."/>
            <person name="Lee-Lin S."/>
            <person name="Thomas P.J."/>
            <person name="Park M."/>
            <person name="Weingarten R.A."/>
            <person name="Less J."/>
            <person name="Dekker J.P."/>
            <person name="Frank K.M."/>
            <person name="Musser K.A."/>
            <person name="Mcquiston J.R."/>
            <person name="Henderson D.K."/>
            <person name="Lau A.F."/>
            <person name="Palmore T.N."/>
            <person name="Segre J.A."/>
        </authorList>
    </citation>
    <scope>NUCLEOTIDE SEQUENCE [LARGE SCALE GENOMIC DNA]</scope>
    <source>
        <strain evidence="4 6">SK-NIH.Env10_0317</strain>
    </source>
</reference>
<feature type="signal peptide" evidence="1">
    <location>
        <begin position="1"/>
        <end position="21"/>
    </location>
</feature>
<evidence type="ECO:0000256" key="1">
    <source>
        <dbReference type="SAM" id="SignalP"/>
    </source>
</evidence>
<evidence type="ECO:0000313" key="3">
    <source>
        <dbReference type="EMBL" id="APR52406.1"/>
    </source>
</evidence>
<evidence type="ECO:0000259" key="2">
    <source>
        <dbReference type="PROSITE" id="PS50222"/>
    </source>
</evidence>
<dbReference type="KEGG" id="skr:BRX40_08145"/>
<evidence type="ECO:0000313" key="4">
    <source>
        <dbReference type="EMBL" id="RSV01443.1"/>
    </source>
</evidence>
<dbReference type="STRING" id="93064.BRX40_08145"/>
<keyword evidence="1" id="KW-0732">Signal</keyword>
<name>A0A1L6J996_9SPHN</name>
<reference evidence="3" key="1">
    <citation type="submission" date="2016-12" db="EMBL/GenBank/DDBJ databases">
        <title>Whole genome sequencing of Sphingomonas koreensis.</title>
        <authorList>
            <person name="Conlan S."/>
            <person name="Thomas P.J."/>
            <person name="Mullikin J."/>
            <person name="Palmore T.N."/>
            <person name="Frank K.M."/>
            <person name="Segre J.A."/>
        </authorList>
    </citation>
    <scope>NUCLEOTIDE SEQUENCE</scope>
    <source>
        <strain evidence="3">ABOJV</strain>
    </source>
</reference>